<keyword evidence="5 12" id="KW-1003">Cell membrane</keyword>
<evidence type="ECO:0000256" key="11">
    <source>
        <dbReference type="ARBA" id="ARBA00023306"/>
    </source>
</evidence>
<dbReference type="InterPro" id="IPR040690">
    <property type="entry name" value="FtsX_ECD"/>
</dbReference>
<evidence type="ECO:0000256" key="1">
    <source>
        <dbReference type="ARBA" id="ARBA00004429"/>
    </source>
</evidence>
<dbReference type="InterPro" id="IPR047590">
    <property type="entry name" value="FtsX_proteobact-type"/>
</dbReference>
<keyword evidence="9 13" id="KW-1133">Transmembrane helix</keyword>
<evidence type="ECO:0000256" key="3">
    <source>
        <dbReference type="ARBA" id="ARBA00011160"/>
    </source>
</evidence>
<feature type="transmembrane region" description="Helical" evidence="13">
    <location>
        <begin position="21"/>
        <end position="46"/>
    </location>
</feature>
<evidence type="ECO:0000259" key="15">
    <source>
        <dbReference type="Pfam" id="PF18075"/>
    </source>
</evidence>
<evidence type="ECO:0000259" key="14">
    <source>
        <dbReference type="Pfam" id="PF02687"/>
    </source>
</evidence>
<keyword evidence="6" id="KW-0997">Cell inner membrane</keyword>
<feature type="transmembrane region" description="Helical" evidence="13">
    <location>
        <begin position="170"/>
        <end position="196"/>
    </location>
</feature>
<evidence type="ECO:0000256" key="4">
    <source>
        <dbReference type="ARBA" id="ARBA00021907"/>
    </source>
</evidence>
<protein>
    <recommendedName>
        <fullName evidence="4 12">Cell division protein FtsX</fullName>
    </recommendedName>
</protein>
<evidence type="ECO:0000256" key="2">
    <source>
        <dbReference type="ARBA" id="ARBA00007379"/>
    </source>
</evidence>
<dbReference type="EMBL" id="JANPWE010000003">
    <property type="protein sequence ID" value="MCR6545376.1"/>
    <property type="molecule type" value="Genomic_DNA"/>
</dbReference>
<comment type="subunit">
    <text evidence="3">Forms a membrane-associated complex with FtsE.</text>
</comment>
<evidence type="ECO:0000256" key="5">
    <source>
        <dbReference type="ARBA" id="ARBA00022475"/>
    </source>
</evidence>
<dbReference type="Pfam" id="PF18075">
    <property type="entry name" value="FtsX_ECD"/>
    <property type="match status" value="1"/>
</dbReference>
<organism evidence="16 17">
    <name type="scientific">Dehalobacterium formicoaceticum</name>
    <dbReference type="NCBI Taxonomy" id="51515"/>
    <lineage>
        <taxon>Bacteria</taxon>
        <taxon>Bacillati</taxon>
        <taxon>Bacillota</taxon>
        <taxon>Clostridia</taxon>
        <taxon>Eubacteriales</taxon>
        <taxon>Peptococcaceae</taxon>
        <taxon>Dehalobacterium</taxon>
    </lineage>
</organism>
<evidence type="ECO:0000256" key="13">
    <source>
        <dbReference type="SAM" id="Phobius"/>
    </source>
</evidence>
<sequence length="294" mass="32686">MKLRTIGYFFKEAVLSLKRNGWMSVASIATVAISLFVCGVFLLLVLNVNSMAYRIESSIEISTFFQDDATDEEIREIQEQIQSYPGIAEVKLITSEQHLASLKNQFGDRKELLDSLGYNPLPDSLVINTKTADDVVPVAQSLENTGYFQKVRYGQGFVEKLFSLINWVRLLGGGVIILLGLAAVVLVAITIRLTVYARKKEITIMKYVGATDWFIRWPFFLEGIFLGLIGSLVAVLLLYWAYSSLLDNVSVSLTFIKLVSAPDLLWKISLGMILIGISLGAIGSVVSLRKFLKV</sequence>
<evidence type="ECO:0000256" key="9">
    <source>
        <dbReference type="ARBA" id="ARBA00022989"/>
    </source>
</evidence>
<dbReference type="RefSeq" id="WP_157677335.1">
    <property type="nucleotide sequence ID" value="NZ_CP022121.1"/>
</dbReference>
<evidence type="ECO:0000313" key="16">
    <source>
        <dbReference type="EMBL" id="MCR6545376.1"/>
    </source>
</evidence>
<feature type="domain" description="ABC3 transporter permease C-terminal" evidence="14">
    <location>
        <begin position="175"/>
        <end position="293"/>
    </location>
</feature>
<gene>
    <name evidence="16" type="primary">ftsX</name>
    <name evidence="16" type="ORF">NVS47_07580</name>
</gene>
<accession>A0ABT1Y3C7</accession>
<comment type="function">
    <text evidence="12">Part of the ABC transporter FtsEX involved in asymmetric cellular division facilitating the initiation of sporulation.</text>
</comment>
<dbReference type="NCBIfam" id="TIGR00439">
    <property type="entry name" value="FtsX_Gneg"/>
    <property type="match status" value="1"/>
</dbReference>
<dbReference type="InterPro" id="IPR003838">
    <property type="entry name" value="ABC3_permease_C"/>
</dbReference>
<keyword evidence="7 12" id="KW-0132">Cell division</keyword>
<proteinExistence type="inferred from homology"/>
<comment type="similarity">
    <text evidence="2 12">Belongs to the ABC-4 integral membrane protein family. FtsX subfamily.</text>
</comment>
<dbReference type="InterPro" id="IPR058204">
    <property type="entry name" value="FtsX_firmicutes-type"/>
</dbReference>
<dbReference type="Pfam" id="PF02687">
    <property type="entry name" value="FtsX"/>
    <property type="match status" value="1"/>
</dbReference>
<comment type="subcellular location">
    <subcellularLocation>
        <location evidence="1">Cell inner membrane</location>
        <topology evidence="1">Multi-pass membrane protein</topology>
    </subcellularLocation>
    <subcellularLocation>
        <location evidence="12">Cell membrane</location>
    </subcellularLocation>
</comment>
<dbReference type="Gene3D" id="3.30.70.3040">
    <property type="match status" value="1"/>
</dbReference>
<keyword evidence="17" id="KW-1185">Reference proteome</keyword>
<evidence type="ECO:0000256" key="6">
    <source>
        <dbReference type="ARBA" id="ARBA00022519"/>
    </source>
</evidence>
<feature type="transmembrane region" description="Helical" evidence="13">
    <location>
        <begin position="264"/>
        <end position="288"/>
    </location>
</feature>
<keyword evidence="11 12" id="KW-0131">Cell cycle</keyword>
<dbReference type="PIRSF" id="PIRSF003097">
    <property type="entry name" value="FtsX"/>
    <property type="match status" value="1"/>
</dbReference>
<dbReference type="NCBIfam" id="NF038347">
    <property type="entry name" value="FtsX_Gpos"/>
    <property type="match status" value="1"/>
</dbReference>
<dbReference type="PANTHER" id="PTHR47755">
    <property type="entry name" value="CELL DIVISION PROTEIN FTSX"/>
    <property type="match status" value="1"/>
</dbReference>
<evidence type="ECO:0000256" key="10">
    <source>
        <dbReference type="ARBA" id="ARBA00023136"/>
    </source>
</evidence>
<evidence type="ECO:0000313" key="17">
    <source>
        <dbReference type="Proteomes" id="UP001524944"/>
    </source>
</evidence>
<evidence type="ECO:0000256" key="12">
    <source>
        <dbReference type="PIRNR" id="PIRNR003097"/>
    </source>
</evidence>
<evidence type="ECO:0000256" key="8">
    <source>
        <dbReference type="ARBA" id="ARBA00022692"/>
    </source>
</evidence>
<comment type="caution">
    <text evidence="16">The sequence shown here is derived from an EMBL/GenBank/DDBJ whole genome shotgun (WGS) entry which is preliminary data.</text>
</comment>
<name>A0ABT1Y3C7_9FIRM</name>
<dbReference type="PANTHER" id="PTHR47755:SF1">
    <property type="entry name" value="CELL DIVISION PROTEIN FTSX"/>
    <property type="match status" value="1"/>
</dbReference>
<reference evidence="16 17" key="1">
    <citation type="submission" date="2022-08" db="EMBL/GenBank/DDBJ databases">
        <title>Proteogenomics of the novel Dehalobacterium formicoaceticum strain EZ94 highlights a key role of methyltransferases during anaerobic dichloromethane degradation.</title>
        <authorList>
            <person name="Wasmund K."/>
        </authorList>
    </citation>
    <scope>NUCLEOTIDE SEQUENCE [LARGE SCALE GENOMIC DNA]</scope>
    <source>
        <strain evidence="16 17">EZ94</strain>
    </source>
</reference>
<feature type="transmembrane region" description="Helical" evidence="13">
    <location>
        <begin position="217"/>
        <end position="242"/>
    </location>
</feature>
<feature type="domain" description="FtsX extracellular" evidence="15">
    <location>
        <begin position="59"/>
        <end position="149"/>
    </location>
</feature>
<dbReference type="Proteomes" id="UP001524944">
    <property type="component" value="Unassembled WGS sequence"/>
</dbReference>
<evidence type="ECO:0000256" key="7">
    <source>
        <dbReference type="ARBA" id="ARBA00022618"/>
    </source>
</evidence>
<dbReference type="InterPro" id="IPR004513">
    <property type="entry name" value="FtsX"/>
</dbReference>
<keyword evidence="8 13" id="KW-0812">Transmembrane</keyword>
<keyword evidence="10 12" id="KW-0472">Membrane</keyword>